<dbReference type="Proteomes" id="UP000825701">
    <property type="component" value="Chromosome"/>
</dbReference>
<feature type="transmembrane region" description="Helical" evidence="7">
    <location>
        <begin position="88"/>
        <end position="107"/>
    </location>
</feature>
<dbReference type="GO" id="GO:0005886">
    <property type="term" value="C:plasma membrane"/>
    <property type="evidence" value="ECO:0007669"/>
    <property type="project" value="UniProtKB-SubCell"/>
</dbReference>
<name>A0A9E6RBS9_9HYPH</name>
<evidence type="ECO:0000256" key="1">
    <source>
        <dbReference type="ARBA" id="ARBA00004651"/>
    </source>
</evidence>
<dbReference type="InterPro" id="IPR018383">
    <property type="entry name" value="UPF0324_pro"/>
</dbReference>
<reference evidence="8" key="1">
    <citation type="submission" date="2021-08" db="EMBL/GenBank/DDBJ databases">
        <authorList>
            <person name="Zhang H."/>
            <person name="Xu M."/>
            <person name="Yu Z."/>
            <person name="Yang L."/>
            <person name="Cai Y."/>
        </authorList>
    </citation>
    <scope>NUCLEOTIDE SEQUENCE</scope>
    <source>
        <strain evidence="8">CHL1</strain>
    </source>
</reference>
<accession>A0A9E6RBS9</accession>
<evidence type="ECO:0000313" key="9">
    <source>
        <dbReference type="Proteomes" id="UP000825701"/>
    </source>
</evidence>
<evidence type="ECO:0000256" key="3">
    <source>
        <dbReference type="ARBA" id="ARBA00022475"/>
    </source>
</evidence>
<feature type="transmembrane region" description="Helical" evidence="7">
    <location>
        <begin position="271"/>
        <end position="291"/>
    </location>
</feature>
<dbReference type="AlphaFoldDB" id="A0A9E6RBS9"/>
<feature type="transmembrane region" description="Helical" evidence="7">
    <location>
        <begin position="241"/>
        <end position="259"/>
    </location>
</feature>
<feature type="transmembrane region" description="Helical" evidence="7">
    <location>
        <begin position="297"/>
        <end position="317"/>
    </location>
</feature>
<keyword evidence="3" id="KW-1003">Cell membrane</keyword>
<gene>
    <name evidence="8" type="ORF">K6K41_08430</name>
</gene>
<evidence type="ECO:0000256" key="6">
    <source>
        <dbReference type="ARBA" id="ARBA00023136"/>
    </source>
</evidence>
<keyword evidence="9" id="KW-1185">Reference proteome</keyword>
<feature type="transmembrane region" description="Helical" evidence="7">
    <location>
        <begin position="329"/>
        <end position="351"/>
    </location>
</feature>
<dbReference type="KEGG" id="cmet:K6K41_08430"/>
<feature type="transmembrane region" description="Helical" evidence="7">
    <location>
        <begin position="114"/>
        <end position="136"/>
    </location>
</feature>
<dbReference type="RefSeq" id="WP_261404729.1">
    <property type="nucleotide sequence ID" value="NZ_CP081869.1"/>
</dbReference>
<dbReference type="PANTHER" id="PTHR30106">
    <property type="entry name" value="INNER MEMBRANE PROTEIN YEIH-RELATED"/>
    <property type="match status" value="1"/>
</dbReference>
<sequence>MSAVQDDLDLSDRTSSARALPGLAALGRRAAKVAPGLALAGGVAAAAYGLRASPVAPPVSPVILAIVIGMAAGNLFGVPAWARPGLAFAGRTLMRAAIVLLGLQLTVGQAAEVGAGGLAAIVATLVATFLFTSWAGRRLGVAPGLTQLIAAGTSICGASAVAAANAVTRAPEEDVAYAVACVTAFGSIAMFAYPMLAGPLGLDAQAYGVWTGASIHEVAQVVAAAFTHGPEAGESGVVAKLVRVMMLAPVVAALSFAALRRAGGGDAARAPFPLFVLGFVAMVALNSVASIPADVTAAGIAATATLTVSLAAMGMGADVSKLRSKGWRPLALGLAASLFVAGFSLALVKLFV</sequence>
<feature type="transmembrane region" description="Helical" evidence="7">
    <location>
        <begin position="62"/>
        <end position="82"/>
    </location>
</feature>
<evidence type="ECO:0000256" key="2">
    <source>
        <dbReference type="ARBA" id="ARBA00007977"/>
    </source>
</evidence>
<feature type="transmembrane region" description="Helical" evidence="7">
    <location>
        <begin position="175"/>
        <end position="193"/>
    </location>
</feature>
<evidence type="ECO:0000256" key="4">
    <source>
        <dbReference type="ARBA" id="ARBA00022692"/>
    </source>
</evidence>
<proteinExistence type="inferred from homology"/>
<feature type="transmembrane region" description="Helical" evidence="7">
    <location>
        <begin position="33"/>
        <end position="50"/>
    </location>
</feature>
<dbReference type="Pfam" id="PF03601">
    <property type="entry name" value="Cons_hypoth698"/>
    <property type="match status" value="1"/>
</dbReference>
<dbReference type="EMBL" id="CP081869">
    <property type="protein sequence ID" value="QZO01450.1"/>
    <property type="molecule type" value="Genomic_DNA"/>
</dbReference>
<evidence type="ECO:0000313" key="8">
    <source>
        <dbReference type="EMBL" id="QZO01450.1"/>
    </source>
</evidence>
<keyword evidence="6 7" id="KW-0472">Membrane</keyword>
<evidence type="ECO:0000256" key="5">
    <source>
        <dbReference type="ARBA" id="ARBA00022989"/>
    </source>
</evidence>
<comment type="similarity">
    <text evidence="2">Belongs to the UPF0324 family.</text>
</comment>
<dbReference type="PANTHER" id="PTHR30106:SF2">
    <property type="entry name" value="UPF0324 INNER MEMBRANE PROTEIN YEIH"/>
    <property type="match status" value="1"/>
</dbReference>
<comment type="subcellular location">
    <subcellularLocation>
        <location evidence="1">Cell membrane</location>
        <topology evidence="1">Multi-pass membrane protein</topology>
    </subcellularLocation>
</comment>
<evidence type="ECO:0000256" key="7">
    <source>
        <dbReference type="SAM" id="Phobius"/>
    </source>
</evidence>
<keyword evidence="4 7" id="KW-0812">Transmembrane</keyword>
<organism evidence="8 9">
    <name type="scientific">Chenggangzhangella methanolivorans</name>
    <dbReference type="NCBI Taxonomy" id="1437009"/>
    <lineage>
        <taxon>Bacteria</taxon>
        <taxon>Pseudomonadati</taxon>
        <taxon>Pseudomonadota</taxon>
        <taxon>Alphaproteobacteria</taxon>
        <taxon>Hyphomicrobiales</taxon>
        <taxon>Methylopilaceae</taxon>
        <taxon>Chenggangzhangella</taxon>
    </lineage>
</organism>
<keyword evidence="5 7" id="KW-1133">Transmembrane helix</keyword>
<protein>
    <submittedName>
        <fullName evidence="8">Sulfate exporter family transporter</fullName>
    </submittedName>
</protein>
<feature type="transmembrane region" description="Helical" evidence="7">
    <location>
        <begin position="148"/>
        <end position="168"/>
    </location>
</feature>